<dbReference type="EMBL" id="JAACJK010000072">
    <property type="protein sequence ID" value="KAF5334326.1"/>
    <property type="molecule type" value="Genomic_DNA"/>
</dbReference>
<protein>
    <submittedName>
        <fullName evidence="1">Uncharacterized protein</fullName>
    </submittedName>
</protein>
<reference evidence="1 2" key="1">
    <citation type="journal article" date="2020" name="ISME J.">
        <title>Uncovering the hidden diversity of litter-decomposition mechanisms in mushroom-forming fungi.</title>
        <authorList>
            <person name="Floudas D."/>
            <person name="Bentzer J."/>
            <person name="Ahren D."/>
            <person name="Johansson T."/>
            <person name="Persson P."/>
            <person name="Tunlid A."/>
        </authorList>
    </citation>
    <scope>NUCLEOTIDE SEQUENCE [LARGE SCALE GENOMIC DNA]</scope>
    <source>
        <strain evidence="1 2">CBS 175.51</strain>
    </source>
</reference>
<gene>
    <name evidence="1" type="ORF">D9611_014167</name>
</gene>
<accession>A0A8H5C3H4</accession>
<evidence type="ECO:0000313" key="2">
    <source>
        <dbReference type="Proteomes" id="UP000541558"/>
    </source>
</evidence>
<organism evidence="1 2">
    <name type="scientific">Ephemerocybe angulata</name>
    <dbReference type="NCBI Taxonomy" id="980116"/>
    <lineage>
        <taxon>Eukaryota</taxon>
        <taxon>Fungi</taxon>
        <taxon>Dikarya</taxon>
        <taxon>Basidiomycota</taxon>
        <taxon>Agaricomycotina</taxon>
        <taxon>Agaricomycetes</taxon>
        <taxon>Agaricomycetidae</taxon>
        <taxon>Agaricales</taxon>
        <taxon>Agaricineae</taxon>
        <taxon>Psathyrellaceae</taxon>
        <taxon>Ephemerocybe</taxon>
    </lineage>
</organism>
<dbReference type="OrthoDB" id="3008731at2759"/>
<sequence>MTYASLYNDSWATDPLALEEETHLFAEVIHAHLLCFYSTPASAMSWNTDAPHRLQRFFINIAHNYPRMAPSAAIRAMLVVLRYKSQGRKHIIAFNDDAETLFYIAFMQIALAFRPSFTLEDMVALMETSATVVNEFLVHRDEMNIVVAAELEKEARNLATAKAFVFYEFFLGPFVPPTVRRDLGLGGAQIACATMPISTPLKPTVPPKDEQEMIFPPLQYKLRERMDAIVEEAEDDESTSDDSKAFDGLSFWGSSTSTLVDISPDDDCSVSSSCTSLHTLDSFSGSDPFSIVATSDVELPSPNVSKPNYERNLTEVAFDSSAVDLDKTPTPASYTSFMSSTSSGRCDLLDPEKTPTMRSSRAARTLKTPPTLGVCKVSVSAVEVEVGADSPLPAPRPFQALLMAGVRKRRLTMRETLAALSS</sequence>
<proteinExistence type="predicted"/>
<comment type="caution">
    <text evidence="1">The sequence shown here is derived from an EMBL/GenBank/DDBJ whole genome shotgun (WGS) entry which is preliminary data.</text>
</comment>
<evidence type="ECO:0000313" key="1">
    <source>
        <dbReference type="EMBL" id="KAF5334326.1"/>
    </source>
</evidence>
<keyword evidence="2" id="KW-1185">Reference proteome</keyword>
<dbReference type="Proteomes" id="UP000541558">
    <property type="component" value="Unassembled WGS sequence"/>
</dbReference>
<name>A0A8H5C3H4_9AGAR</name>
<dbReference type="AlphaFoldDB" id="A0A8H5C3H4"/>